<comment type="caution">
    <text evidence="1">The sequence shown here is derived from an EMBL/GenBank/DDBJ whole genome shotgun (WGS) entry which is preliminary data.</text>
</comment>
<accession>A0A5B7E9S1</accession>
<name>A0A5B7E9S1_PORTR</name>
<evidence type="ECO:0000313" key="1">
    <source>
        <dbReference type="EMBL" id="MPC29663.1"/>
    </source>
</evidence>
<proteinExistence type="predicted"/>
<organism evidence="1 2">
    <name type="scientific">Portunus trituberculatus</name>
    <name type="common">Swimming crab</name>
    <name type="synonym">Neptunus trituberculatus</name>
    <dbReference type="NCBI Taxonomy" id="210409"/>
    <lineage>
        <taxon>Eukaryota</taxon>
        <taxon>Metazoa</taxon>
        <taxon>Ecdysozoa</taxon>
        <taxon>Arthropoda</taxon>
        <taxon>Crustacea</taxon>
        <taxon>Multicrustacea</taxon>
        <taxon>Malacostraca</taxon>
        <taxon>Eumalacostraca</taxon>
        <taxon>Eucarida</taxon>
        <taxon>Decapoda</taxon>
        <taxon>Pleocyemata</taxon>
        <taxon>Brachyura</taxon>
        <taxon>Eubrachyura</taxon>
        <taxon>Portunoidea</taxon>
        <taxon>Portunidae</taxon>
        <taxon>Portuninae</taxon>
        <taxon>Portunus</taxon>
    </lineage>
</organism>
<gene>
    <name evidence="1" type="ORF">E2C01_022908</name>
</gene>
<evidence type="ECO:0000313" key="2">
    <source>
        <dbReference type="Proteomes" id="UP000324222"/>
    </source>
</evidence>
<protein>
    <submittedName>
        <fullName evidence="1">Uncharacterized protein</fullName>
    </submittedName>
</protein>
<dbReference type="Proteomes" id="UP000324222">
    <property type="component" value="Unassembled WGS sequence"/>
</dbReference>
<sequence length="59" mass="6970">MHGYRSNENCHLGMSDSSMWTRKTRPLMIYRKNFSWSVTLLRTSPQPHDPQQSKGYLGR</sequence>
<keyword evidence="2" id="KW-1185">Reference proteome</keyword>
<reference evidence="1 2" key="1">
    <citation type="submission" date="2019-05" db="EMBL/GenBank/DDBJ databases">
        <title>Another draft genome of Portunus trituberculatus and its Hox gene families provides insights of decapod evolution.</title>
        <authorList>
            <person name="Jeong J.-H."/>
            <person name="Song I."/>
            <person name="Kim S."/>
            <person name="Choi T."/>
            <person name="Kim D."/>
            <person name="Ryu S."/>
            <person name="Kim W."/>
        </authorList>
    </citation>
    <scope>NUCLEOTIDE SEQUENCE [LARGE SCALE GENOMIC DNA]</scope>
    <source>
        <tissue evidence="1">Muscle</tissue>
    </source>
</reference>
<dbReference type="EMBL" id="VSRR010002114">
    <property type="protein sequence ID" value="MPC29663.1"/>
    <property type="molecule type" value="Genomic_DNA"/>
</dbReference>
<dbReference type="AlphaFoldDB" id="A0A5B7E9S1"/>